<comment type="caution">
    <text evidence="2">The sequence shown here is derived from an EMBL/GenBank/DDBJ whole genome shotgun (WGS) entry which is preliminary data.</text>
</comment>
<dbReference type="Proteomes" id="UP000016481">
    <property type="component" value="Unassembled WGS sequence"/>
</dbReference>
<dbReference type="HOGENOM" id="CLU_3131282_0_0_11"/>
<dbReference type="AlphaFoldDB" id="U1Q7V4"/>
<organism evidence="2 3">
    <name type="scientific">Actinomyces graevenitzii F0530</name>
    <dbReference type="NCBI Taxonomy" id="1321817"/>
    <lineage>
        <taxon>Bacteria</taxon>
        <taxon>Bacillati</taxon>
        <taxon>Actinomycetota</taxon>
        <taxon>Actinomycetes</taxon>
        <taxon>Actinomycetales</taxon>
        <taxon>Actinomycetaceae</taxon>
        <taxon>Actinomyces</taxon>
    </lineage>
</organism>
<name>U1Q7V4_9ACTO</name>
<protein>
    <submittedName>
        <fullName evidence="2">Uncharacterized protein</fullName>
    </submittedName>
</protein>
<evidence type="ECO:0000256" key="1">
    <source>
        <dbReference type="SAM" id="Phobius"/>
    </source>
</evidence>
<accession>U1Q7V4</accession>
<feature type="transmembrane region" description="Helical" evidence="1">
    <location>
        <begin position="27"/>
        <end position="48"/>
    </location>
</feature>
<dbReference type="EMBL" id="AWSC01000009">
    <property type="protein sequence ID" value="ERH18556.1"/>
    <property type="molecule type" value="Genomic_DNA"/>
</dbReference>
<sequence>MLVTTLTTTLIQYLAQRAWGGVDPTAAWLRGGSIGMWTTVTAAALFGML</sequence>
<proteinExistence type="predicted"/>
<gene>
    <name evidence="2" type="ORF">HMPREF1978_00215</name>
</gene>
<dbReference type="PATRIC" id="fig|1321817.3.peg.180"/>
<evidence type="ECO:0000313" key="2">
    <source>
        <dbReference type="EMBL" id="ERH18556.1"/>
    </source>
</evidence>
<keyword evidence="1" id="KW-0472">Membrane</keyword>
<keyword evidence="1" id="KW-1133">Transmembrane helix</keyword>
<evidence type="ECO:0000313" key="3">
    <source>
        <dbReference type="Proteomes" id="UP000016481"/>
    </source>
</evidence>
<keyword evidence="1" id="KW-0812">Transmembrane</keyword>
<reference evidence="2 3" key="1">
    <citation type="submission" date="2013-08" db="EMBL/GenBank/DDBJ databases">
        <authorList>
            <person name="Weinstock G."/>
            <person name="Sodergren E."/>
            <person name="Wylie T."/>
            <person name="Fulton L."/>
            <person name="Fulton R."/>
            <person name="Fronick C."/>
            <person name="O'Laughlin M."/>
            <person name="Godfrey J."/>
            <person name="Miner T."/>
            <person name="Herter B."/>
            <person name="Appelbaum E."/>
            <person name="Cordes M."/>
            <person name="Lek S."/>
            <person name="Wollam A."/>
            <person name="Pepin K.H."/>
            <person name="Palsikar V.B."/>
            <person name="Mitreva M."/>
            <person name="Wilson R.K."/>
        </authorList>
    </citation>
    <scope>NUCLEOTIDE SEQUENCE [LARGE SCALE GENOMIC DNA]</scope>
    <source>
        <strain evidence="2 3">F0530</strain>
    </source>
</reference>